<sequence>LPPPTASSTPTNGTSTLNPTSLSHQSGPPPGYDWEERDMSDVSTTTAFKAGVNQRDAFLGQRLCIICGLTTDANLRPCHIIRDSELDPLVQCSKARRWIPSRAKTYPQHEPRNGLLMCPNHRVAFNDIFFLHTFPSRCSEVCASQLFHNVRAICKNFTGKAIALDIRDYLCSFPIPVYSP</sequence>
<name>A0A4Y7SGW3_COPMI</name>
<evidence type="ECO:0000256" key="1">
    <source>
        <dbReference type="SAM" id="MobiDB-lite"/>
    </source>
</evidence>
<gene>
    <name evidence="3" type="ORF">FA13DRAFT_1834616</name>
</gene>
<dbReference type="OrthoDB" id="2124139at2759"/>
<protein>
    <recommendedName>
        <fullName evidence="2">HNH nuclease domain-containing protein</fullName>
    </recommendedName>
</protein>
<reference evidence="3 4" key="1">
    <citation type="journal article" date="2019" name="Nat. Ecol. Evol.">
        <title>Megaphylogeny resolves global patterns of mushroom evolution.</title>
        <authorList>
            <person name="Varga T."/>
            <person name="Krizsan K."/>
            <person name="Foldi C."/>
            <person name="Dima B."/>
            <person name="Sanchez-Garcia M."/>
            <person name="Sanchez-Ramirez S."/>
            <person name="Szollosi G.J."/>
            <person name="Szarkandi J.G."/>
            <person name="Papp V."/>
            <person name="Albert L."/>
            <person name="Andreopoulos W."/>
            <person name="Angelini C."/>
            <person name="Antonin V."/>
            <person name="Barry K.W."/>
            <person name="Bougher N.L."/>
            <person name="Buchanan P."/>
            <person name="Buyck B."/>
            <person name="Bense V."/>
            <person name="Catcheside P."/>
            <person name="Chovatia M."/>
            <person name="Cooper J."/>
            <person name="Damon W."/>
            <person name="Desjardin D."/>
            <person name="Finy P."/>
            <person name="Geml J."/>
            <person name="Haridas S."/>
            <person name="Hughes K."/>
            <person name="Justo A."/>
            <person name="Karasinski D."/>
            <person name="Kautmanova I."/>
            <person name="Kiss B."/>
            <person name="Kocsube S."/>
            <person name="Kotiranta H."/>
            <person name="LaButti K.M."/>
            <person name="Lechner B.E."/>
            <person name="Liimatainen K."/>
            <person name="Lipzen A."/>
            <person name="Lukacs Z."/>
            <person name="Mihaltcheva S."/>
            <person name="Morgado L.N."/>
            <person name="Niskanen T."/>
            <person name="Noordeloos M.E."/>
            <person name="Ohm R.A."/>
            <person name="Ortiz-Santana B."/>
            <person name="Ovrebo C."/>
            <person name="Racz N."/>
            <person name="Riley R."/>
            <person name="Savchenko A."/>
            <person name="Shiryaev A."/>
            <person name="Soop K."/>
            <person name="Spirin V."/>
            <person name="Szebenyi C."/>
            <person name="Tomsovsky M."/>
            <person name="Tulloss R.E."/>
            <person name="Uehling J."/>
            <person name="Grigoriev I.V."/>
            <person name="Vagvolgyi C."/>
            <person name="Papp T."/>
            <person name="Martin F.M."/>
            <person name="Miettinen O."/>
            <person name="Hibbett D.S."/>
            <person name="Nagy L.G."/>
        </authorList>
    </citation>
    <scope>NUCLEOTIDE SEQUENCE [LARGE SCALE GENOMIC DNA]</scope>
    <source>
        <strain evidence="3 4">FP101781</strain>
    </source>
</reference>
<keyword evidence="4" id="KW-1185">Reference proteome</keyword>
<dbReference type="Pfam" id="PF13391">
    <property type="entry name" value="HNH_2"/>
    <property type="match status" value="1"/>
</dbReference>
<accession>A0A4Y7SGW3</accession>
<organism evidence="3 4">
    <name type="scientific">Coprinellus micaceus</name>
    <name type="common">Glistening ink-cap mushroom</name>
    <name type="synonym">Coprinus micaceus</name>
    <dbReference type="NCBI Taxonomy" id="71717"/>
    <lineage>
        <taxon>Eukaryota</taxon>
        <taxon>Fungi</taxon>
        <taxon>Dikarya</taxon>
        <taxon>Basidiomycota</taxon>
        <taxon>Agaricomycotina</taxon>
        <taxon>Agaricomycetes</taxon>
        <taxon>Agaricomycetidae</taxon>
        <taxon>Agaricales</taxon>
        <taxon>Agaricineae</taxon>
        <taxon>Psathyrellaceae</taxon>
        <taxon>Coprinellus</taxon>
    </lineage>
</organism>
<dbReference type="EMBL" id="QPFP01000123">
    <property type="protein sequence ID" value="TEB21065.1"/>
    <property type="molecule type" value="Genomic_DNA"/>
</dbReference>
<evidence type="ECO:0000313" key="4">
    <source>
        <dbReference type="Proteomes" id="UP000298030"/>
    </source>
</evidence>
<dbReference type="Proteomes" id="UP000298030">
    <property type="component" value="Unassembled WGS sequence"/>
</dbReference>
<feature type="domain" description="HNH nuclease" evidence="2">
    <location>
        <begin position="64"/>
        <end position="127"/>
    </location>
</feature>
<proteinExistence type="predicted"/>
<feature type="compositionally biased region" description="Polar residues" evidence="1">
    <location>
        <begin position="1"/>
        <end position="26"/>
    </location>
</feature>
<comment type="caution">
    <text evidence="3">The sequence shown here is derived from an EMBL/GenBank/DDBJ whole genome shotgun (WGS) entry which is preliminary data.</text>
</comment>
<evidence type="ECO:0000259" key="2">
    <source>
        <dbReference type="Pfam" id="PF13391"/>
    </source>
</evidence>
<feature type="region of interest" description="Disordered" evidence="1">
    <location>
        <begin position="1"/>
        <end position="37"/>
    </location>
</feature>
<dbReference type="InterPro" id="IPR003615">
    <property type="entry name" value="HNH_nuc"/>
</dbReference>
<evidence type="ECO:0000313" key="3">
    <source>
        <dbReference type="EMBL" id="TEB21065.1"/>
    </source>
</evidence>
<feature type="non-terminal residue" evidence="3">
    <location>
        <position position="1"/>
    </location>
</feature>
<dbReference type="AlphaFoldDB" id="A0A4Y7SGW3"/>